<evidence type="ECO:0000256" key="1">
    <source>
        <dbReference type="ARBA" id="ARBA00010923"/>
    </source>
</evidence>
<comment type="similarity">
    <text evidence="1">Belongs to the type-I restriction system S methylase family.</text>
</comment>
<dbReference type="RefSeq" id="WP_319834600.1">
    <property type="nucleotide sequence ID" value="NZ_CP138858.1"/>
</dbReference>
<evidence type="ECO:0000256" key="2">
    <source>
        <dbReference type="ARBA" id="ARBA00022747"/>
    </source>
</evidence>
<dbReference type="PANTHER" id="PTHR30408">
    <property type="entry name" value="TYPE-1 RESTRICTION ENZYME ECOKI SPECIFICITY PROTEIN"/>
    <property type="match status" value="1"/>
</dbReference>
<gene>
    <name evidence="5" type="ORF">SH580_08630</name>
</gene>
<evidence type="ECO:0000256" key="3">
    <source>
        <dbReference type="ARBA" id="ARBA00023125"/>
    </source>
</evidence>
<keyword evidence="5" id="KW-0378">Hydrolase</keyword>
<sequence length="193" mass="21751">MPRCLKEIAQVQVGYSFRSRLEACAGGAPVVQMKDLTWDDVVDCRELQRVEVGEVKDSQLLRLGDLVFRSRGMDMSPALMVDEPREAIILAAPLYRVRVNSVQEVLPEYLNWYLHQDEAQAYLASRIKGTAQKMVSKNSLEGLPVDLPDLPTQQVIVDMAALLQRELTLLEALSERRRALISTQLMQLAKGEN</sequence>
<dbReference type="CDD" id="cd16961">
    <property type="entry name" value="RMtype1_S_TRD-CR_like"/>
    <property type="match status" value="1"/>
</dbReference>
<keyword evidence="3" id="KW-0238">DNA-binding</keyword>
<organism evidence="5 6">
    <name type="scientific">Coraliomargarita algicola</name>
    <dbReference type="NCBI Taxonomy" id="3092156"/>
    <lineage>
        <taxon>Bacteria</taxon>
        <taxon>Pseudomonadati</taxon>
        <taxon>Verrucomicrobiota</taxon>
        <taxon>Opitutia</taxon>
        <taxon>Puniceicoccales</taxon>
        <taxon>Coraliomargaritaceae</taxon>
        <taxon>Coraliomargarita</taxon>
    </lineage>
</organism>
<evidence type="ECO:0000313" key="5">
    <source>
        <dbReference type="EMBL" id="WPJ97775.1"/>
    </source>
</evidence>
<evidence type="ECO:0000313" key="6">
    <source>
        <dbReference type="Proteomes" id="UP001324993"/>
    </source>
</evidence>
<dbReference type="GO" id="GO:0004519">
    <property type="term" value="F:endonuclease activity"/>
    <property type="evidence" value="ECO:0007669"/>
    <property type="project" value="UniProtKB-KW"/>
</dbReference>
<dbReference type="SUPFAM" id="SSF116734">
    <property type="entry name" value="DNA methylase specificity domain"/>
    <property type="match status" value="1"/>
</dbReference>
<evidence type="ECO:0000259" key="4">
    <source>
        <dbReference type="Pfam" id="PF01420"/>
    </source>
</evidence>
<reference evidence="5 6" key="1">
    <citation type="submission" date="2023-11" db="EMBL/GenBank/DDBJ databases">
        <title>Coraliomargarita sp. nov., isolated from marine algae.</title>
        <authorList>
            <person name="Lee J.K."/>
            <person name="Baek J.H."/>
            <person name="Kim J.M."/>
            <person name="Choi D.G."/>
            <person name="Jeon C.O."/>
        </authorList>
    </citation>
    <scope>NUCLEOTIDE SEQUENCE [LARGE SCALE GENOMIC DNA]</scope>
    <source>
        <strain evidence="5 6">J2-16</strain>
    </source>
</reference>
<dbReference type="EMBL" id="CP138858">
    <property type="protein sequence ID" value="WPJ97775.1"/>
    <property type="molecule type" value="Genomic_DNA"/>
</dbReference>
<keyword evidence="5" id="KW-0255">Endonuclease</keyword>
<keyword evidence="2" id="KW-0680">Restriction system</keyword>
<feature type="domain" description="Type I restriction modification DNA specificity" evidence="4">
    <location>
        <begin position="3"/>
        <end position="159"/>
    </location>
</feature>
<dbReference type="InterPro" id="IPR000055">
    <property type="entry name" value="Restrct_endonuc_typeI_TRD"/>
</dbReference>
<protein>
    <submittedName>
        <fullName evidence="5">Restriction endonuclease subunit S</fullName>
    </submittedName>
</protein>
<dbReference type="InterPro" id="IPR044946">
    <property type="entry name" value="Restrct_endonuc_typeI_TRD_sf"/>
</dbReference>
<dbReference type="Proteomes" id="UP001324993">
    <property type="component" value="Chromosome"/>
</dbReference>
<dbReference type="InterPro" id="IPR052021">
    <property type="entry name" value="Type-I_RS_S_subunit"/>
</dbReference>
<dbReference type="Pfam" id="PF01420">
    <property type="entry name" value="Methylase_S"/>
    <property type="match status" value="1"/>
</dbReference>
<dbReference type="Gene3D" id="3.90.220.20">
    <property type="entry name" value="DNA methylase specificity domains"/>
    <property type="match status" value="1"/>
</dbReference>
<accession>A0ABZ0RSL4</accession>
<keyword evidence="6" id="KW-1185">Reference proteome</keyword>
<keyword evidence="5" id="KW-0540">Nuclease</keyword>
<proteinExistence type="inferred from homology"/>
<dbReference type="PANTHER" id="PTHR30408:SF12">
    <property type="entry name" value="TYPE I RESTRICTION ENZYME MJAVIII SPECIFICITY SUBUNIT"/>
    <property type="match status" value="1"/>
</dbReference>
<name>A0ABZ0RSL4_9BACT</name>